<keyword evidence="2" id="KW-0808">Transferase</keyword>
<keyword evidence="3" id="KW-0548">Nucleotidyltransferase</keyword>
<dbReference type="InterPro" id="IPR006134">
    <property type="entry name" value="DNA-dir_DNA_pol_B_multi_dom"/>
</dbReference>
<dbReference type="HOGENOM" id="CLU_1274763_0_0_1"/>
<dbReference type="AlphaFoldDB" id="F6TSF1"/>
<dbReference type="Proteomes" id="UP000008144">
    <property type="component" value="Chromosome 12"/>
</dbReference>
<evidence type="ECO:0000256" key="2">
    <source>
        <dbReference type="ARBA" id="ARBA00022679"/>
    </source>
</evidence>
<dbReference type="InterPro" id="IPR023211">
    <property type="entry name" value="DNA_pol_palm_dom_sf"/>
</dbReference>
<dbReference type="Gene3D" id="3.90.1600.10">
    <property type="entry name" value="Palm domain of DNA polymerase"/>
    <property type="match status" value="1"/>
</dbReference>
<dbReference type="EC" id="2.7.7.7" evidence="1"/>
<dbReference type="InterPro" id="IPR042087">
    <property type="entry name" value="DNA_pol_B_thumb"/>
</dbReference>
<dbReference type="GO" id="GO:0006281">
    <property type="term" value="P:DNA repair"/>
    <property type="evidence" value="ECO:0007669"/>
    <property type="project" value="InterPro"/>
</dbReference>
<sequence length="217" mass="24640">ANPRPVKLKLEKIYQPCILQTKKRYVGYAYESEDQIEPIFDAKGIETVRRDGCPAVSKILEKSLHTLFKTRDVSKVKSYVEQQCSKLLDGRSTVKDCTIAKEYRGAKYYKPGAVVPALVLARKMMAVDKRSEPRVGERVPYIVVHGAPGTPLFQLVHPPQDLISDLGLRLNGAYYVTKMVLPALDRMMSLLGVDVFQWLRDMPRSGRLTTHRLQLDH</sequence>
<dbReference type="EMBL" id="EAAA01000976">
    <property type="status" value="NOT_ANNOTATED_CDS"/>
    <property type="molecule type" value="Genomic_DNA"/>
</dbReference>
<dbReference type="GO" id="GO:0000166">
    <property type="term" value="F:nucleotide binding"/>
    <property type="evidence" value="ECO:0007669"/>
    <property type="project" value="InterPro"/>
</dbReference>
<keyword evidence="4" id="KW-0239">DNA-directed DNA polymerase</keyword>
<dbReference type="OMA" id="HESDWNT"/>
<reference evidence="6" key="2">
    <citation type="journal article" date="2008" name="Genome Biol.">
        <title>Improved genome assembly and evidence-based global gene model set for the chordate Ciona intestinalis: new insight into intron and operon populations.</title>
        <authorList>
            <person name="Satou Y."/>
            <person name="Mineta K."/>
            <person name="Ogasawara M."/>
            <person name="Sasakura Y."/>
            <person name="Shoguchi E."/>
            <person name="Ueno K."/>
            <person name="Yamada L."/>
            <person name="Matsumoto J."/>
            <person name="Wasserscheid J."/>
            <person name="Dewar K."/>
            <person name="Wiley G.B."/>
            <person name="Macmil S.L."/>
            <person name="Roe B.A."/>
            <person name="Zeller R.W."/>
            <person name="Hastings K.E."/>
            <person name="Lemaire P."/>
            <person name="Lindquist E."/>
            <person name="Endo T."/>
            <person name="Hotta K."/>
            <person name="Inaba K."/>
        </authorList>
    </citation>
    <scope>NUCLEOTIDE SEQUENCE [LARGE SCALE GENOMIC DNA]</scope>
    <source>
        <strain evidence="6">wild type</strain>
    </source>
</reference>
<dbReference type="InterPro" id="IPR030559">
    <property type="entry name" value="PolZ_Rev3"/>
</dbReference>
<feature type="domain" description="DNA-directed DNA polymerase family B multifunctional" evidence="5">
    <location>
        <begin position="3"/>
        <end position="188"/>
    </location>
</feature>
<organism evidence="6 7">
    <name type="scientific">Ciona intestinalis</name>
    <name type="common">Transparent sea squirt</name>
    <name type="synonym">Ascidia intestinalis</name>
    <dbReference type="NCBI Taxonomy" id="7719"/>
    <lineage>
        <taxon>Eukaryota</taxon>
        <taxon>Metazoa</taxon>
        <taxon>Chordata</taxon>
        <taxon>Tunicata</taxon>
        <taxon>Ascidiacea</taxon>
        <taxon>Phlebobranchia</taxon>
        <taxon>Cionidae</taxon>
        <taxon>Ciona</taxon>
    </lineage>
</organism>
<dbReference type="InterPro" id="IPR043502">
    <property type="entry name" value="DNA/RNA_pol_sf"/>
</dbReference>
<protein>
    <recommendedName>
        <fullName evidence="1">DNA-directed DNA polymerase</fullName>
        <ecNumber evidence="1">2.7.7.7</ecNumber>
    </recommendedName>
</protein>
<dbReference type="Ensembl" id="ENSCINT00000000107.3">
    <property type="protein sequence ID" value="ENSCINP00000000107.3"/>
    <property type="gene ID" value="ENSCING00000007673.4"/>
</dbReference>
<dbReference type="PANTHER" id="PTHR45812:SF1">
    <property type="entry name" value="DNA POLYMERASE ZETA CATALYTIC SUBUNIT"/>
    <property type="match status" value="1"/>
</dbReference>
<evidence type="ECO:0000313" key="7">
    <source>
        <dbReference type="Proteomes" id="UP000008144"/>
    </source>
</evidence>
<dbReference type="GO" id="GO:0019985">
    <property type="term" value="P:translesion synthesis"/>
    <property type="evidence" value="ECO:0007669"/>
    <property type="project" value="InterPro"/>
</dbReference>
<evidence type="ECO:0000259" key="5">
    <source>
        <dbReference type="Pfam" id="PF00136"/>
    </source>
</evidence>
<keyword evidence="7" id="KW-1185">Reference proteome</keyword>
<name>F6TSF1_CIOIN</name>
<dbReference type="Pfam" id="PF00136">
    <property type="entry name" value="DNA_pol_B"/>
    <property type="match status" value="1"/>
</dbReference>
<reference evidence="7" key="1">
    <citation type="journal article" date="2002" name="Science">
        <title>The draft genome of Ciona intestinalis: insights into chordate and vertebrate origins.</title>
        <authorList>
            <person name="Dehal P."/>
            <person name="Satou Y."/>
            <person name="Campbell R.K."/>
            <person name="Chapman J."/>
            <person name="Degnan B."/>
            <person name="De Tomaso A."/>
            <person name="Davidson B."/>
            <person name="Di Gregorio A."/>
            <person name="Gelpke M."/>
            <person name="Goodstein D.M."/>
            <person name="Harafuji N."/>
            <person name="Hastings K.E."/>
            <person name="Ho I."/>
            <person name="Hotta K."/>
            <person name="Huang W."/>
            <person name="Kawashima T."/>
            <person name="Lemaire P."/>
            <person name="Martinez D."/>
            <person name="Meinertzhagen I.A."/>
            <person name="Necula S."/>
            <person name="Nonaka M."/>
            <person name="Putnam N."/>
            <person name="Rash S."/>
            <person name="Saiga H."/>
            <person name="Satake M."/>
            <person name="Terry A."/>
            <person name="Yamada L."/>
            <person name="Wang H.G."/>
            <person name="Awazu S."/>
            <person name="Azumi K."/>
            <person name="Boore J."/>
            <person name="Branno M."/>
            <person name="Chin-Bow S."/>
            <person name="DeSantis R."/>
            <person name="Doyle S."/>
            <person name="Francino P."/>
            <person name="Keys D.N."/>
            <person name="Haga S."/>
            <person name="Hayashi H."/>
            <person name="Hino K."/>
            <person name="Imai K.S."/>
            <person name="Inaba K."/>
            <person name="Kano S."/>
            <person name="Kobayashi K."/>
            <person name="Kobayashi M."/>
            <person name="Lee B.I."/>
            <person name="Makabe K.W."/>
            <person name="Manohar C."/>
            <person name="Matassi G."/>
            <person name="Medina M."/>
            <person name="Mochizuki Y."/>
            <person name="Mount S."/>
            <person name="Morishita T."/>
            <person name="Miura S."/>
            <person name="Nakayama A."/>
            <person name="Nishizaka S."/>
            <person name="Nomoto H."/>
            <person name="Ohta F."/>
            <person name="Oishi K."/>
            <person name="Rigoutsos I."/>
            <person name="Sano M."/>
            <person name="Sasaki A."/>
            <person name="Sasakura Y."/>
            <person name="Shoguchi E."/>
            <person name="Shin-i T."/>
            <person name="Spagnuolo A."/>
            <person name="Stainier D."/>
            <person name="Suzuki M.M."/>
            <person name="Tassy O."/>
            <person name="Takatori N."/>
            <person name="Tokuoka M."/>
            <person name="Yagi K."/>
            <person name="Yoshizaki F."/>
            <person name="Wada S."/>
            <person name="Zhang C."/>
            <person name="Hyatt P.D."/>
            <person name="Larimer F."/>
            <person name="Detter C."/>
            <person name="Doggett N."/>
            <person name="Glavina T."/>
            <person name="Hawkins T."/>
            <person name="Richardson P."/>
            <person name="Lucas S."/>
            <person name="Kohara Y."/>
            <person name="Levine M."/>
            <person name="Satoh N."/>
            <person name="Rokhsar D.S."/>
        </authorList>
    </citation>
    <scope>NUCLEOTIDE SEQUENCE [LARGE SCALE GENOMIC DNA]</scope>
</reference>
<reference evidence="6" key="4">
    <citation type="submission" date="2025-09" db="UniProtKB">
        <authorList>
            <consortium name="Ensembl"/>
        </authorList>
    </citation>
    <scope>IDENTIFICATION</scope>
</reference>
<dbReference type="FunFam" id="1.10.132.60:FF:000005">
    <property type="entry name" value="Putative DNA polymerase zeta catalytic subunit"/>
    <property type="match status" value="1"/>
</dbReference>
<dbReference type="GeneTree" id="ENSGT00940000169521"/>
<evidence type="ECO:0000256" key="4">
    <source>
        <dbReference type="ARBA" id="ARBA00022932"/>
    </source>
</evidence>
<dbReference type="GO" id="GO:0003887">
    <property type="term" value="F:DNA-directed DNA polymerase activity"/>
    <property type="evidence" value="ECO:0007669"/>
    <property type="project" value="UniProtKB-KW"/>
</dbReference>
<dbReference type="PANTHER" id="PTHR45812">
    <property type="entry name" value="DNA POLYMERASE ZETA CATALYTIC SUBUNIT"/>
    <property type="match status" value="1"/>
</dbReference>
<evidence type="ECO:0000313" key="6">
    <source>
        <dbReference type="Ensembl" id="ENSCINP00000000107.3"/>
    </source>
</evidence>
<evidence type="ECO:0000256" key="1">
    <source>
        <dbReference type="ARBA" id="ARBA00012417"/>
    </source>
</evidence>
<accession>F6TSF1</accession>
<proteinExistence type="predicted"/>
<dbReference type="GO" id="GO:0003677">
    <property type="term" value="F:DNA binding"/>
    <property type="evidence" value="ECO:0007669"/>
    <property type="project" value="InterPro"/>
</dbReference>
<reference evidence="6" key="3">
    <citation type="submission" date="2025-08" db="UniProtKB">
        <authorList>
            <consortium name="Ensembl"/>
        </authorList>
    </citation>
    <scope>IDENTIFICATION</scope>
</reference>
<dbReference type="Gene3D" id="1.10.132.60">
    <property type="entry name" value="DNA polymerase family B, C-terminal domain"/>
    <property type="match status" value="1"/>
</dbReference>
<evidence type="ECO:0000256" key="3">
    <source>
        <dbReference type="ARBA" id="ARBA00022695"/>
    </source>
</evidence>
<dbReference type="InParanoid" id="F6TSF1"/>
<dbReference type="GO" id="GO:0016035">
    <property type="term" value="C:zeta DNA polymerase complex"/>
    <property type="evidence" value="ECO:0007669"/>
    <property type="project" value="InterPro"/>
</dbReference>
<dbReference type="STRING" id="7719.ENSCINP00000000107"/>
<dbReference type="SUPFAM" id="SSF56672">
    <property type="entry name" value="DNA/RNA polymerases"/>
    <property type="match status" value="1"/>
</dbReference>